<dbReference type="GeneID" id="80873476"/>
<comment type="caution">
    <text evidence="1">The sequence shown here is derived from an EMBL/GenBank/DDBJ whole genome shotgun (WGS) entry which is preliminary data.</text>
</comment>
<evidence type="ECO:0000313" key="2">
    <source>
        <dbReference type="Proteomes" id="UP001140511"/>
    </source>
</evidence>
<reference evidence="1" key="1">
    <citation type="submission" date="2022-09" db="EMBL/GenBank/DDBJ databases">
        <title>Chromosome-level assembly of Trichoderma breve T069, a fungus used in development of biopesticide product.</title>
        <authorList>
            <person name="Lin R."/>
            <person name="Liu T."/>
        </authorList>
    </citation>
    <scope>NUCLEOTIDE SEQUENCE</scope>
    <source>
        <strain evidence="1">T069</strain>
    </source>
</reference>
<sequence length="528" mass="61376">MSAAAPLKGLECRGTSPVTVDEARDSEEDYVKRWAQDKAMNAFVKRLYQHQDQIEALIRHHLQLHNEEVTIAPIEKSMYGTFNFCIPIHVKYSHTYQSFMFRCPMPQKLAEAQYAGTVNEKMGCEVGAYVWMQEKCPNIRIPYLYGFGFADGRYYTHETQRPWYVRYPHAIRRYLYSLFQRPMLSRYTPHPAADIDFPISYMLLEYIGPDVGQMLSRTWNSFRNDPLRKRNLFRSISQIILSLAHIPQACIGSFRFLESGVITLTNRPLTSSIISLENEDAERTIQSNQVYHSTEDFVADIYQLHDNAFISNPNAAYDDDECYSHMAARASLRAISHNFIKKERRNGPYFLQYTDLTRSNIFVDDDWNITCLLDLEWISALPVEMIRVPHWLSGCDLIDGLTGDNLTNFTAVRQEFMHQFIQEESKMKMEHDVSLTATINEGWTSKSVWFWHTVNTGSRTLYPIVDSYIYDSFTVSAANVDKISGILSALWRRDSAIIVRKNRDDYSRYINEFEELVDKYGRPVAKLP</sequence>
<dbReference type="PANTHER" id="PTHR21310:SF37">
    <property type="entry name" value="AMINOGLYCOSIDE PHOSPHOTRANSFERASE DOMAIN-CONTAINING PROTEIN"/>
    <property type="match status" value="1"/>
</dbReference>
<accession>A0A9W9B557</accession>
<organism evidence="1 2">
    <name type="scientific">Trichoderma breve</name>
    <dbReference type="NCBI Taxonomy" id="2034170"/>
    <lineage>
        <taxon>Eukaryota</taxon>
        <taxon>Fungi</taxon>
        <taxon>Dikarya</taxon>
        <taxon>Ascomycota</taxon>
        <taxon>Pezizomycotina</taxon>
        <taxon>Sordariomycetes</taxon>
        <taxon>Hypocreomycetidae</taxon>
        <taxon>Hypocreales</taxon>
        <taxon>Hypocreaceae</taxon>
        <taxon>Trichoderma</taxon>
    </lineage>
</organism>
<proteinExistence type="predicted"/>
<dbReference type="Proteomes" id="UP001140511">
    <property type="component" value="Unassembled WGS sequence"/>
</dbReference>
<gene>
    <name evidence="1" type="ORF">T069G_11583</name>
</gene>
<keyword evidence="2" id="KW-1185">Reference proteome</keyword>
<protein>
    <recommendedName>
        <fullName evidence="3">Aminoglycoside phosphotransferase domain-containing protein</fullName>
    </recommendedName>
</protein>
<dbReference type="PANTHER" id="PTHR21310">
    <property type="entry name" value="AMINOGLYCOSIDE PHOSPHOTRANSFERASE-RELATED-RELATED"/>
    <property type="match status" value="1"/>
</dbReference>
<dbReference type="RefSeq" id="XP_056023662.1">
    <property type="nucleotide sequence ID" value="XM_056178788.1"/>
</dbReference>
<dbReference type="AlphaFoldDB" id="A0A9W9B557"/>
<evidence type="ECO:0008006" key="3">
    <source>
        <dbReference type="Google" id="ProtNLM"/>
    </source>
</evidence>
<dbReference type="InterPro" id="IPR051678">
    <property type="entry name" value="AGP_Transferase"/>
</dbReference>
<evidence type="ECO:0000313" key="1">
    <source>
        <dbReference type="EMBL" id="KAJ4854604.1"/>
    </source>
</evidence>
<dbReference type="EMBL" id="JAOPEN010000008">
    <property type="protein sequence ID" value="KAJ4854604.1"/>
    <property type="molecule type" value="Genomic_DNA"/>
</dbReference>
<name>A0A9W9B557_9HYPO</name>